<feature type="domain" description="HAT C-terminal dimerisation" evidence="1">
    <location>
        <begin position="4"/>
        <end position="76"/>
    </location>
</feature>
<evidence type="ECO:0000313" key="3">
    <source>
        <dbReference type="Proteomes" id="UP001281410"/>
    </source>
</evidence>
<reference evidence="2" key="1">
    <citation type="journal article" date="2023" name="Plant J.">
        <title>Genome sequences and population genomics provide insights into the demographic history, inbreeding, and mutation load of two 'living fossil' tree species of Dipteronia.</title>
        <authorList>
            <person name="Feng Y."/>
            <person name="Comes H.P."/>
            <person name="Chen J."/>
            <person name="Zhu S."/>
            <person name="Lu R."/>
            <person name="Zhang X."/>
            <person name="Li P."/>
            <person name="Qiu J."/>
            <person name="Olsen K.M."/>
            <person name="Qiu Y."/>
        </authorList>
    </citation>
    <scope>NUCLEOTIDE SEQUENCE</scope>
    <source>
        <strain evidence="2">NBL</strain>
    </source>
</reference>
<feature type="non-terminal residue" evidence="2">
    <location>
        <position position="100"/>
    </location>
</feature>
<accession>A0AAE0API9</accession>
<gene>
    <name evidence="2" type="ORF">Dsin_008623</name>
</gene>
<comment type="caution">
    <text evidence="2">The sequence shown here is derived from an EMBL/GenBank/DDBJ whole genome shotgun (WGS) entry which is preliminary data.</text>
</comment>
<dbReference type="PANTHER" id="PTHR23272:SF193">
    <property type="entry name" value="OS07G0624100 PROTEIN"/>
    <property type="match status" value="1"/>
</dbReference>
<dbReference type="EMBL" id="JANJYJ010000003">
    <property type="protein sequence ID" value="KAK3221598.1"/>
    <property type="molecule type" value="Genomic_DNA"/>
</dbReference>
<organism evidence="2 3">
    <name type="scientific">Dipteronia sinensis</name>
    <dbReference type="NCBI Taxonomy" id="43782"/>
    <lineage>
        <taxon>Eukaryota</taxon>
        <taxon>Viridiplantae</taxon>
        <taxon>Streptophyta</taxon>
        <taxon>Embryophyta</taxon>
        <taxon>Tracheophyta</taxon>
        <taxon>Spermatophyta</taxon>
        <taxon>Magnoliopsida</taxon>
        <taxon>eudicotyledons</taxon>
        <taxon>Gunneridae</taxon>
        <taxon>Pentapetalae</taxon>
        <taxon>rosids</taxon>
        <taxon>malvids</taxon>
        <taxon>Sapindales</taxon>
        <taxon>Sapindaceae</taxon>
        <taxon>Hippocastanoideae</taxon>
        <taxon>Acereae</taxon>
        <taxon>Dipteronia</taxon>
    </lineage>
</organism>
<dbReference type="InterPro" id="IPR008906">
    <property type="entry name" value="HATC_C_dom"/>
</dbReference>
<dbReference type="Proteomes" id="UP001281410">
    <property type="component" value="Unassembled WGS sequence"/>
</dbReference>
<evidence type="ECO:0000259" key="1">
    <source>
        <dbReference type="Pfam" id="PF05699"/>
    </source>
</evidence>
<dbReference type="Pfam" id="PF05699">
    <property type="entry name" value="Dimer_Tnp_hAT"/>
    <property type="match status" value="1"/>
</dbReference>
<keyword evidence="3" id="KW-1185">Reference proteome</keyword>
<dbReference type="SUPFAM" id="SSF53098">
    <property type="entry name" value="Ribonuclease H-like"/>
    <property type="match status" value="1"/>
</dbReference>
<dbReference type="PANTHER" id="PTHR23272">
    <property type="entry name" value="BED FINGER-RELATED"/>
    <property type="match status" value="1"/>
</dbReference>
<evidence type="ECO:0000313" key="2">
    <source>
        <dbReference type="EMBL" id="KAK3221598.1"/>
    </source>
</evidence>
<protein>
    <recommendedName>
        <fullName evidence="1">HAT C-terminal dimerisation domain-containing protein</fullName>
    </recommendedName>
</protein>
<dbReference type="AlphaFoldDB" id="A0AAE0API9"/>
<dbReference type="GO" id="GO:0046983">
    <property type="term" value="F:protein dimerization activity"/>
    <property type="evidence" value="ECO:0007669"/>
    <property type="project" value="InterPro"/>
</dbReference>
<sequence>MESCENPNDENFDILCWWKIKSPKYKILSYVARDILAIHVSTLAFESVFSTGGRILDSFRSSLSPRTVEALICTQNLLDSSSQISLGEMVNNMDKLETGN</sequence>
<name>A0AAE0API9_9ROSI</name>
<dbReference type="InterPro" id="IPR012337">
    <property type="entry name" value="RNaseH-like_sf"/>
</dbReference>
<proteinExistence type="predicted"/>